<accession>A0A5K7YX69</accession>
<dbReference type="Proteomes" id="UP000427769">
    <property type="component" value="Chromosome"/>
</dbReference>
<dbReference type="Pfam" id="PF10518">
    <property type="entry name" value="TAT_signal"/>
    <property type="match status" value="1"/>
</dbReference>
<evidence type="ECO:0000256" key="2">
    <source>
        <dbReference type="ARBA" id="ARBA00011771"/>
    </source>
</evidence>
<dbReference type="EMBL" id="AP021875">
    <property type="protein sequence ID" value="BBO72639.1"/>
    <property type="molecule type" value="Genomic_DNA"/>
</dbReference>
<dbReference type="InterPro" id="IPR018389">
    <property type="entry name" value="DctP_fam"/>
</dbReference>
<organism evidence="5 6">
    <name type="scientific">Desulfosarcina widdelii</name>
    <dbReference type="NCBI Taxonomy" id="947919"/>
    <lineage>
        <taxon>Bacteria</taxon>
        <taxon>Pseudomonadati</taxon>
        <taxon>Thermodesulfobacteriota</taxon>
        <taxon>Desulfobacteria</taxon>
        <taxon>Desulfobacterales</taxon>
        <taxon>Desulfosarcinaceae</taxon>
        <taxon>Desulfosarcina</taxon>
    </lineage>
</organism>
<keyword evidence="4" id="KW-0411">Iron-sulfur</keyword>
<dbReference type="AlphaFoldDB" id="A0A5K7YX69"/>
<dbReference type="Gene3D" id="3.40.190.170">
    <property type="entry name" value="Bacterial extracellular solute-binding protein, family 7"/>
    <property type="match status" value="1"/>
</dbReference>
<dbReference type="NCBIfam" id="TIGR01409">
    <property type="entry name" value="TAT_signal_seq"/>
    <property type="match status" value="1"/>
</dbReference>
<keyword evidence="4" id="KW-0479">Metal-binding</keyword>
<dbReference type="PANTHER" id="PTHR33376:SF5">
    <property type="entry name" value="EXTRACYTOPLASMIC SOLUTE RECEPTOR PROTEIN"/>
    <property type="match status" value="1"/>
</dbReference>
<dbReference type="OrthoDB" id="8912194at2"/>
<reference evidence="5 6" key="1">
    <citation type="submission" date="2019-11" db="EMBL/GenBank/DDBJ databases">
        <title>Comparative genomics of hydrocarbon-degrading Desulfosarcina strains.</title>
        <authorList>
            <person name="Watanabe M."/>
            <person name="Kojima H."/>
            <person name="Fukui M."/>
        </authorList>
    </citation>
    <scope>NUCLEOTIDE SEQUENCE [LARGE SCALE GENOMIC DNA]</scope>
    <source>
        <strain evidence="5 6">PP31</strain>
    </source>
</reference>
<dbReference type="InterPro" id="IPR019546">
    <property type="entry name" value="TAT_signal_bac_arc"/>
</dbReference>
<dbReference type="InterPro" id="IPR038404">
    <property type="entry name" value="TRAP_DctP_sf"/>
</dbReference>
<gene>
    <name evidence="5" type="ORF">DSCW_00560</name>
</gene>
<dbReference type="KEGG" id="dwd:DSCW_00560"/>
<dbReference type="GO" id="GO:0055085">
    <property type="term" value="P:transmembrane transport"/>
    <property type="evidence" value="ECO:0007669"/>
    <property type="project" value="InterPro"/>
</dbReference>
<comment type="subcellular location">
    <subcellularLocation>
        <location evidence="1">Cell envelope</location>
    </subcellularLocation>
</comment>
<evidence type="ECO:0000256" key="1">
    <source>
        <dbReference type="ARBA" id="ARBA00004196"/>
    </source>
</evidence>
<protein>
    <submittedName>
        <fullName evidence="5">C4-dicarboxylate ABC transporter substrate-binding protein</fullName>
    </submittedName>
</protein>
<dbReference type="InterPro" id="IPR006311">
    <property type="entry name" value="TAT_signal"/>
</dbReference>
<evidence type="ECO:0000256" key="4">
    <source>
        <dbReference type="ARBA" id="ARBA00023014"/>
    </source>
</evidence>
<dbReference type="GO" id="GO:0051536">
    <property type="term" value="F:iron-sulfur cluster binding"/>
    <property type="evidence" value="ECO:0007669"/>
    <property type="project" value="UniProtKB-KW"/>
</dbReference>
<evidence type="ECO:0000313" key="5">
    <source>
        <dbReference type="EMBL" id="BBO72639.1"/>
    </source>
</evidence>
<sequence length="353" mass="39389">MKRTAPDDKLSRRNFIKGTTAVIGAAALTGVTTGNAKAESKPIRWRMQGMYAETNMAGKFAFRWAKSVTDVTNGRLKVQCGEPGSIVPAKELFQAVSSGMLDAAGSFGPFYRGIMPEVDVEAGLPFAWETPQECHDGFYNYGLLEEFRKIYAEHGIFYAAPAYCNIIYGYPTTKPVRKPSDFKGMKMRDLGLSADWLAHFGAAPTALPAGEMYMALKMGTIDGVHYGTACLEDFKLGEVCKYYLLEPNTGTTVLNILINMESYEKLPADLKELLKNYSQTFTLAVTAEWDENRSWIESSKKYNIEGIRWSAEDSKMAKEYMIKTLWKKVSGKSPRCKKLVDIVYEQAAHLGKI</sequence>
<comment type="subunit">
    <text evidence="2">Heterodimer of a large and a small subunit.</text>
</comment>
<proteinExistence type="predicted"/>
<dbReference type="RefSeq" id="WP_155307867.1">
    <property type="nucleotide sequence ID" value="NZ_AP021875.1"/>
</dbReference>
<dbReference type="PROSITE" id="PS51318">
    <property type="entry name" value="TAT"/>
    <property type="match status" value="1"/>
</dbReference>
<dbReference type="PANTHER" id="PTHR33376">
    <property type="match status" value="1"/>
</dbReference>
<keyword evidence="3" id="KW-0732">Signal</keyword>
<dbReference type="Pfam" id="PF03480">
    <property type="entry name" value="DctP"/>
    <property type="match status" value="1"/>
</dbReference>
<dbReference type="NCBIfam" id="NF037995">
    <property type="entry name" value="TRAP_S1"/>
    <property type="match status" value="1"/>
</dbReference>
<evidence type="ECO:0000256" key="3">
    <source>
        <dbReference type="ARBA" id="ARBA00022729"/>
    </source>
</evidence>
<keyword evidence="4" id="KW-0408">Iron</keyword>
<name>A0A5K7YX69_9BACT</name>
<dbReference type="GO" id="GO:0030313">
    <property type="term" value="C:cell envelope"/>
    <property type="evidence" value="ECO:0007669"/>
    <property type="project" value="UniProtKB-SubCell"/>
</dbReference>
<keyword evidence="6" id="KW-1185">Reference proteome</keyword>
<evidence type="ECO:0000313" key="6">
    <source>
        <dbReference type="Proteomes" id="UP000427769"/>
    </source>
</evidence>